<feature type="region of interest" description="Disordered" evidence="1">
    <location>
        <begin position="251"/>
        <end position="287"/>
    </location>
</feature>
<dbReference type="Proteomes" id="UP001221142">
    <property type="component" value="Unassembled WGS sequence"/>
</dbReference>
<name>A0AAD7C1Z9_9AGAR</name>
<accession>A0AAD7C1Z9</accession>
<proteinExistence type="predicted"/>
<feature type="compositionally biased region" description="Acidic residues" evidence="1">
    <location>
        <begin position="258"/>
        <end position="287"/>
    </location>
</feature>
<evidence type="ECO:0000313" key="3">
    <source>
        <dbReference type="Proteomes" id="UP001221142"/>
    </source>
</evidence>
<protein>
    <submittedName>
        <fullName evidence="2">Uncharacterized protein</fullName>
    </submittedName>
</protein>
<evidence type="ECO:0000256" key="1">
    <source>
        <dbReference type="SAM" id="MobiDB-lite"/>
    </source>
</evidence>
<gene>
    <name evidence="2" type="ORF">FB45DRAFT_742873</name>
</gene>
<dbReference type="EMBL" id="JARKIF010000006">
    <property type="protein sequence ID" value="KAJ7636681.1"/>
    <property type="molecule type" value="Genomic_DNA"/>
</dbReference>
<comment type="caution">
    <text evidence="2">The sequence shown here is derived from an EMBL/GenBank/DDBJ whole genome shotgun (WGS) entry which is preliminary data.</text>
</comment>
<organism evidence="2 3">
    <name type="scientific">Roridomyces roridus</name>
    <dbReference type="NCBI Taxonomy" id="1738132"/>
    <lineage>
        <taxon>Eukaryota</taxon>
        <taxon>Fungi</taxon>
        <taxon>Dikarya</taxon>
        <taxon>Basidiomycota</taxon>
        <taxon>Agaricomycotina</taxon>
        <taxon>Agaricomycetes</taxon>
        <taxon>Agaricomycetidae</taxon>
        <taxon>Agaricales</taxon>
        <taxon>Marasmiineae</taxon>
        <taxon>Mycenaceae</taxon>
        <taxon>Roridomyces</taxon>
    </lineage>
</organism>
<sequence>AWALYLALRRAESEDLREILTSLEEQDEGDDEPYKVIKLAVDKVLERTGFDADAAQAIRDCIVPIGPDVVDDGGCAVREATIFTRIYSPTNPAAIDVYLDYWYRARWTYVEFFCTVFYRLHRVICTDKLDSFTPQGPADMNGFRVFFELGLADVSPGRKWRAIDKRKFGIDEADARVIHEVLFGQPEGDSAPAGMISVKETLSLLLASVGVSFGAAVDPKDADDRDTFSMEPLRCDGLSANSARWLGKNIRRVSGEGAEGDDDNEDPEGAVDDGEDEEAEESEDEGW</sequence>
<keyword evidence="3" id="KW-1185">Reference proteome</keyword>
<feature type="non-terminal residue" evidence="2">
    <location>
        <position position="287"/>
    </location>
</feature>
<dbReference type="AlphaFoldDB" id="A0AAD7C1Z9"/>
<reference evidence="2" key="1">
    <citation type="submission" date="2023-03" db="EMBL/GenBank/DDBJ databases">
        <title>Massive genome expansion in bonnet fungi (Mycena s.s.) driven by repeated elements and novel gene families across ecological guilds.</title>
        <authorList>
            <consortium name="Lawrence Berkeley National Laboratory"/>
            <person name="Harder C.B."/>
            <person name="Miyauchi S."/>
            <person name="Viragh M."/>
            <person name="Kuo A."/>
            <person name="Thoen E."/>
            <person name="Andreopoulos B."/>
            <person name="Lu D."/>
            <person name="Skrede I."/>
            <person name="Drula E."/>
            <person name="Henrissat B."/>
            <person name="Morin E."/>
            <person name="Kohler A."/>
            <person name="Barry K."/>
            <person name="LaButti K."/>
            <person name="Morin E."/>
            <person name="Salamov A."/>
            <person name="Lipzen A."/>
            <person name="Mereny Z."/>
            <person name="Hegedus B."/>
            <person name="Baldrian P."/>
            <person name="Stursova M."/>
            <person name="Weitz H."/>
            <person name="Taylor A."/>
            <person name="Grigoriev I.V."/>
            <person name="Nagy L.G."/>
            <person name="Martin F."/>
            <person name="Kauserud H."/>
        </authorList>
    </citation>
    <scope>NUCLEOTIDE SEQUENCE</scope>
    <source>
        <strain evidence="2">9284</strain>
    </source>
</reference>
<evidence type="ECO:0000313" key="2">
    <source>
        <dbReference type="EMBL" id="KAJ7636681.1"/>
    </source>
</evidence>